<sequence>GQVQAPPKTNIRATKNNKSCEHNNRANISRFTSMNLVLDALWFSVQEPQCLCRQMTIKKLVLPKPETKIPIAAR</sequence>
<organism evidence="1">
    <name type="scientific">Arion vulgaris</name>
    <dbReference type="NCBI Taxonomy" id="1028688"/>
    <lineage>
        <taxon>Eukaryota</taxon>
        <taxon>Metazoa</taxon>
        <taxon>Spiralia</taxon>
        <taxon>Lophotrochozoa</taxon>
        <taxon>Mollusca</taxon>
        <taxon>Gastropoda</taxon>
        <taxon>Heterobranchia</taxon>
        <taxon>Euthyneura</taxon>
        <taxon>Panpulmonata</taxon>
        <taxon>Eupulmonata</taxon>
        <taxon>Stylommatophora</taxon>
        <taxon>Helicina</taxon>
        <taxon>Arionoidea</taxon>
        <taxon>Arionidae</taxon>
        <taxon>Arion</taxon>
    </lineage>
</organism>
<gene>
    <name evidence="1" type="primary">ORF222390</name>
</gene>
<proteinExistence type="predicted"/>
<dbReference type="EMBL" id="HACG01053022">
    <property type="protein sequence ID" value="CEK99893.1"/>
    <property type="molecule type" value="Transcribed_RNA"/>
</dbReference>
<dbReference type="AlphaFoldDB" id="A0A0B7C3X4"/>
<name>A0A0B7C3X4_9EUPU</name>
<reference evidence="1" key="1">
    <citation type="submission" date="2014-12" db="EMBL/GenBank/DDBJ databases">
        <title>Insight into the proteome of Arion vulgaris.</title>
        <authorList>
            <person name="Aradska J."/>
            <person name="Bulat T."/>
            <person name="Smidak R."/>
            <person name="Sarate P."/>
            <person name="Gangsoo J."/>
            <person name="Sialana F."/>
            <person name="Bilban M."/>
            <person name="Lubec G."/>
        </authorList>
    </citation>
    <scope>NUCLEOTIDE SEQUENCE</scope>
    <source>
        <tissue evidence="1">Skin</tissue>
    </source>
</reference>
<evidence type="ECO:0000313" key="1">
    <source>
        <dbReference type="EMBL" id="CEK99893.1"/>
    </source>
</evidence>
<protein>
    <submittedName>
        <fullName evidence="1">Uncharacterized protein</fullName>
    </submittedName>
</protein>
<accession>A0A0B7C3X4</accession>
<feature type="non-terminal residue" evidence="1">
    <location>
        <position position="1"/>
    </location>
</feature>